<name>A0A2P2N7H9_RHIMU</name>
<proteinExistence type="predicted"/>
<keyword evidence="1" id="KW-1133">Transmembrane helix</keyword>
<keyword evidence="1" id="KW-0472">Membrane</keyword>
<feature type="transmembrane region" description="Helical" evidence="1">
    <location>
        <begin position="15"/>
        <end position="36"/>
    </location>
</feature>
<keyword evidence="1" id="KW-0812">Transmembrane</keyword>
<protein>
    <submittedName>
        <fullName evidence="2">Uncharacterized protein</fullName>
    </submittedName>
</protein>
<dbReference type="EMBL" id="GGEC01057872">
    <property type="protein sequence ID" value="MBX38356.1"/>
    <property type="molecule type" value="Transcribed_RNA"/>
</dbReference>
<accession>A0A2P2N7H9</accession>
<organism evidence="2">
    <name type="scientific">Rhizophora mucronata</name>
    <name type="common">Asiatic mangrove</name>
    <dbReference type="NCBI Taxonomy" id="61149"/>
    <lineage>
        <taxon>Eukaryota</taxon>
        <taxon>Viridiplantae</taxon>
        <taxon>Streptophyta</taxon>
        <taxon>Embryophyta</taxon>
        <taxon>Tracheophyta</taxon>
        <taxon>Spermatophyta</taxon>
        <taxon>Magnoliopsida</taxon>
        <taxon>eudicotyledons</taxon>
        <taxon>Gunneridae</taxon>
        <taxon>Pentapetalae</taxon>
        <taxon>rosids</taxon>
        <taxon>fabids</taxon>
        <taxon>Malpighiales</taxon>
        <taxon>Rhizophoraceae</taxon>
        <taxon>Rhizophora</taxon>
    </lineage>
</organism>
<dbReference type="AlphaFoldDB" id="A0A2P2N7H9"/>
<reference evidence="2" key="1">
    <citation type="submission" date="2018-02" db="EMBL/GenBank/DDBJ databases">
        <title>Rhizophora mucronata_Transcriptome.</title>
        <authorList>
            <person name="Meera S.P."/>
            <person name="Sreeshan A."/>
            <person name="Augustine A."/>
        </authorList>
    </citation>
    <scope>NUCLEOTIDE SEQUENCE</scope>
    <source>
        <tissue evidence="2">Leaf</tissue>
    </source>
</reference>
<evidence type="ECO:0000313" key="2">
    <source>
        <dbReference type="EMBL" id="MBX38356.1"/>
    </source>
</evidence>
<sequence length="58" mass="6666">MVFILLFTIPCFCPVSWFSLWCFGALAKFCFVLLFLQVMSPHKILFWSGTSLSLSLLD</sequence>
<evidence type="ECO:0000256" key="1">
    <source>
        <dbReference type="SAM" id="Phobius"/>
    </source>
</evidence>